<dbReference type="Pfam" id="PF00583">
    <property type="entry name" value="Acetyltransf_1"/>
    <property type="match status" value="1"/>
</dbReference>
<gene>
    <name evidence="2" type="ORF">CSH63_03780</name>
</gene>
<dbReference type="RefSeq" id="WP_120569049.1">
    <property type="nucleotide sequence ID" value="NZ_CP024087.1"/>
</dbReference>
<organism evidence="2 3">
    <name type="scientific">Micromonospora tulbaghiae</name>
    <dbReference type="NCBI Taxonomy" id="479978"/>
    <lineage>
        <taxon>Bacteria</taxon>
        <taxon>Bacillati</taxon>
        <taxon>Actinomycetota</taxon>
        <taxon>Actinomycetes</taxon>
        <taxon>Micromonosporales</taxon>
        <taxon>Micromonosporaceae</taxon>
        <taxon>Micromonospora</taxon>
    </lineage>
</organism>
<evidence type="ECO:0000313" key="2">
    <source>
        <dbReference type="EMBL" id="AYF26606.1"/>
    </source>
</evidence>
<dbReference type="EMBL" id="CP024087">
    <property type="protein sequence ID" value="AYF26606.1"/>
    <property type="molecule type" value="Genomic_DNA"/>
</dbReference>
<sequence length="163" mass="17693">MEIRTATPADWPLIWPFLREIVAAGETYTWPRDVTEEQARKLWMPPAPARTVIAMAPDGAVLGSAKLAPNQGGPGDHVANASFMVAPAAAGRGVGRALAAHVLDAARADGYRAMQFNAVVATNTRAVELWRSLGFEVIGRVPEGFRHPTRGYVDLLVMHRRLD</sequence>
<reference evidence="2 3" key="1">
    <citation type="submission" date="2017-10" db="EMBL/GenBank/DDBJ databases">
        <title>Integration of genomic and chemical information greatly accelerates assignment of the full stereostructure of myelolactone, a potent inhibitor of myeloma from a marine-derived Micromonospora.</title>
        <authorList>
            <person name="Kim M.C."/>
            <person name="Machado H."/>
            <person name="Jensen P.R."/>
            <person name="Fenical W."/>
        </authorList>
    </citation>
    <scope>NUCLEOTIDE SEQUENCE [LARGE SCALE GENOMIC DNA]</scope>
    <source>
        <strain evidence="2 3">CNY-010</strain>
    </source>
</reference>
<dbReference type="AlphaFoldDB" id="A0A386WDZ6"/>
<dbReference type="InterPro" id="IPR016181">
    <property type="entry name" value="Acyl_CoA_acyltransferase"/>
</dbReference>
<proteinExistence type="predicted"/>
<evidence type="ECO:0000259" key="1">
    <source>
        <dbReference type="PROSITE" id="PS51186"/>
    </source>
</evidence>
<dbReference type="GO" id="GO:0016747">
    <property type="term" value="F:acyltransferase activity, transferring groups other than amino-acyl groups"/>
    <property type="evidence" value="ECO:0007669"/>
    <property type="project" value="InterPro"/>
</dbReference>
<dbReference type="CDD" id="cd04301">
    <property type="entry name" value="NAT_SF"/>
    <property type="match status" value="1"/>
</dbReference>
<dbReference type="PANTHER" id="PTHR43138">
    <property type="entry name" value="ACETYLTRANSFERASE, GNAT FAMILY"/>
    <property type="match status" value="1"/>
</dbReference>
<keyword evidence="2" id="KW-0808">Transferase</keyword>
<dbReference type="PANTHER" id="PTHR43138:SF1">
    <property type="entry name" value="N-ACETYLTRANSFERASE ACA1"/>
    <property type="match status" value="1"/>
</dbReference>
<dbReference type="Proteomes" id="UP000267804">
    <property type="component" value="Chromosome"/>
</dbReference>
<dbReference type="PROSITE" id="PS51186">
    <property type="entry name" value="GNAT"/>
    <property type="match status" value="1"/>
</dbReference>
<dbReference type="InterPro" id="IPR052742">
    <property type="entry name" value="Mito_N-acetyltransferase"/>
</dbReference>
<name>A0A386WDZ6_9ACTN</name>
<dbReference type="KEGG" id="mtua:CSH63_03780"/>
<protein>
    <submittedName>
        <fullName evidence="2">GNAT family N-acetyltransferase</fullName>
    </submittedName>
</protein>
<feature type="domain" description="N-acetyltransferase" evidence="1">
    <location>
        <begin position="1"/>
        <end position="163"/>
    </location>
</feature>
<dbReference type="InterPro" id="IPR000182">
    <property type="entry name" value="GNAT_dom"/>
</dbReference>
<evidence type="ECO:0000313" key="3">
    <source>
        <dbReference type="Proteomes" id="UP000267804"/>
    </source>
</evidence>
<accession>A0A386WDZ6</accession>
<dbReference type="Gene3D" id="3.40.630.30">
    <property type="match status" value="1"/>
</dbReference>
<dbReference type="SUPFAM" id="SSF55729">
    <property type="entry name" value="Acyl-CoA N-acyltransferases (Nat)"/>
    <property type="match status" value="1"/>
</dbReference>